<dbReference type="SUPFAM" id="SSF55729">
    <property type="entry name" value="Acyl-CoA N-acyltransferases (Nat)"/>
    <property type="match status" value="1"/>
</dbReference>
<keyword evidence="4" id="KW-0012">Acyltransferase</keyword>
<dbReference type="PANTHER" id="PTHR43420:SF44">
    <property type="entry name" value="ACETYLTRANSFERASE YPEA"/>
    <property type="match status" value="1"/>
</dbReference>
<dbReference type="EMBL" id="WJQT01000004">
    <property type="protein sequence ID" value="MRJ46835.1"/>
    <property type="molecule type" value="Genomic_DNA"/>
</dbReference>
<protein>
    <submittedName>
        <fullName evidence="6">Ribosomal-protein-alanine N-acetyltransferase</fullName>
    </submittedName>
</protein>
<accession>A0A844CGJ1</accession>
<dbReference type="GO" id="GO:0008080">
    <property type="term" value="F:N-acetyltransferase activity"/>
    <property type="evidence" value="ECO:0007669"/>
    <property type="project" value="InterPro"/>
</dbReference>
<evidence type="ECO:0000259" key="5">
    <source>
        <dbReference type="PROSITE" id="PS51186"/>
    </source>
</evidence>
<proteinExistence type="inferred from homology"/>
<gene>
    <name evidence="6" type="primary">rimI</name>
    <name evidence="6" type="ORF">GF867_04525</name>
</gene>
<dbReference type="RefSeq" id="WP_153831925.1">
    <property type="nucleotide sequence ID" value="NZ_WJQT01000004.1"/>
</dbReference>
<dbReference type="InterPro" id="IPR006464">
    <property type="entry name" value="AcTrfase_RimI/Ard1"/>
</dbReference>
<dbReference type="InterPro" id="IPR000182">
    <property type="entry name" value="GNAT_dom"/>
</dbReference>
<evidence type="ECO:0000256" key="2">
    <source>
        <dbReference type="ARBA" id="ARBA00022490"/>
    </source>
</evidence>
<dbReference type="Gene3D" id="3.40.630.30">
    <property type="match status" value="1"/>
</dbReference>
<dbReference type="AlphaFoldDB" id="A0A844CGJ1"/>
<comment type="similarity">
    <text evidence="1">Belongs to the acetyltransferase family. RimI subfamily.</text>
</comment>
<organism evidence="6 7">
    <name type="scientific">Fundicoccus ignavus</name>
    <dbReference type="NCBI Taxonomy" id="2664442"/>
    <lineage>
        <taxon>Bacteria</taxon>
        <taxon>Bacillati</taxon>
        <taxon>Bacillota</taxon>
        <taxon>Bacilli</taxon>
        <taxon>Lactobacillales</taxon>
        <taxon>Aerococcaceae</taxon>
        <taxon>Fundicoccus</taxon>
    </lineage>
</organism>
<comment type="caution">
    <text evidence="6">The sequence shown here is derived from an EMBL/GenBank/DDBJ whole genome shotgun (WGS) entry which is preliminary data.</text>
</comment>
<dbReference type="CDD" id="cd04301">
    <property type="entry name" value="NAT_SF"/>
    <property type="match status" value="1"/>
</dbReference>
<keyword evidence="2" id="KW-0963">Cytoplasm</keyword>
<feature type="domain" description="N-acetyltransferase" evidence="5">
    <location>
        <begin position="74"/>
        <end position="227"/>
    </location>
</feature>
<keyword evidence="3 6" id="KW-0808">Transferase</keyword>
<dbReference type="InterPro" id="IPR050680">
    <property type="entry name" value="YpeA/RimI_acetyltransf"/>
</dbReference>
<evidence type="ECO:0000256" key="1">
    <source>
        <dbReference type="ARBA" id="ARBA00005395"/>
    </source>
</evidence>
<dbReference type="PROSITE" id="PS51186">
    <property type="entry name" value="GNAT"/>
    <property type="match status" value="1"/>
</dbReference>
<evidence type="ECO:0000256" key="3">
    <source>
        <dbReference type="ARBA" id="ARBA00022679"/>
    </source>
</evidence>
<sequence length="227" mass="26298">MKRIMKHLLNTLRNQEIYQRAQQAVHSLGYELSSETARKETEGINHPVLSRLAKKIETLPTLHVLRADAEDYLLQFRVATASDIQAITELERVGYDGYLAWEQEDFERDWRTNPYAVYLLLEHKSAKDDDSALVGMVVGRFLAKKAHISHLIVHPDFQGHGLGDYLVSKWLTFAKEEKIRQASLEVRESNFTAQTLYKKHGFSVAAKKHNYYYNNNETAFFMVRPLN</sequence>
<evidence type="ECO:0000256" key="4">
    <source>
        <dbReference type="ARBA" id="ARBA00023315"/>
    </source>
</evidence>
<name>A0A844CGJ1_9LACT</name>
<dbReference type="Proteomes" id="UP000440066">
    <property type="component" value="Unassembled WGS sequence"/>
</dbReference>
<dbReference type="InterPro" id="IPR016181">
    <property type="entry name" value="Acyl_CoA_acyltransferase"/>
</dbReference>
<evidence type="ECO:0000313" key="6">
    <source>
        <dbReference type="EMBL" id="MRJ46835.1"/>
    </source>
</evidence>
<evidence type="ECO:0000313" key="7">
    <source>
        <dbReference type="Proteomes" id="UP000440066"/>
    </source>
</evidence>
<reference evidence="6 7" key="1">
    <citation type="submission" date="2019-11" db="EMBL/GenBank/DDBJ databases">
        <title>Characterisation of Fundicoccus ignavus gen. nov. sp. nov., a novel genus of the family Aerococcaceae from bulk tank milk.</title>
        <authorList>
            <person name="Siebert A."/>
            <person name="Huptas C."/>
            <person name="Wenning M."/>
            <person name="Scherer S."/>
            <person name="Doll E.V."/>
        </authorList>
    </citation>
    <scope>NUCLEOTIDE SEQUENCE [LARGE SCALE GENOMIC DNA]</scope>
    <source>
        <strain evidence="6 7">DSM 109652</strain>
    </source>
</reference>
<dbReference type="PANTHER" id="PTHR43420">
    <property type="entry name" value="ACETYLTRANSFERASE"/>
    <property type="match status" value="1"/>
</dbReference>
<dbReference type="Pfam" id="PF00583">
    <property type="entry name" value="Acetyltransf_1"/>
    <property type="match status" value="1"/>
</dbReference>
<dbReference type="NCBIfam" id="TIGR01575">
    <property type="entry name" value="rimI"/>
    <property type="match status" value="1"/>
</dbReference>